<dbReference type="PRINTS" id="PR01011">
    <property type="entry name" value="GLUTPROXDASE"/>
</dbReference>
<dbReference type="RefSeq" id="WP_326295526.1">
    <property type="nucleotide sequence ID" value="NZ_JAYLLH010000002.1"/>
</dbReference>
<dbReference type="PROSITE" id="PS51352">
    <property type="entry name" value="THIOREDOXIN_2"/>
    <property type="match status" value="1"/>
</dbReference>
<dbReference type="InterPro" id="IPR013766">
    <property type="entry name" value="Thioredoxin_domain"/>
</dbReference>
<dbReference type="PANTHER" id="PTHR11592">
    <property type="entry name" value="GLUTATHIONE PEROXIDASE"/>
    <property type="match status" value="1"/>
</dbReference>
<dbReference type="PROSITE" id="PS00460">
    <property type="entry name" value="GLUTATHIONE_PEROXID_1"/>
    <property type="match status" value="1"/>
</dbReference>
<keyword evidence="8" id="KW-1185">Reference proteome</keyword>
<dbReference type="InterPro" id="IPR036249">
    <property type="entry name" value="Thioredoxin-like_sf"/>
</dbReference>
<reference evidence="7 8" key="1">
    <citation type="submission" date="2024-01" db="EMBL/GenBank/DDBJ databases">
        <title>Mesobacterium rodlantinim sp. nov., isolated from shallow sea hydrothermal systems off Kueishantao Island.</title>
        <authorList>
            <person name="Su Z."/>
            <person name="Tang K."/>
        </authorList>
    </citation>
    <scope>NUCLEOTIDE SEQUENCE [LARGE SCALE GENOMIC DNA]</scope>
    <source>
        <strain evidence="7 8">TK19101</strain>
    </source>
</reference>
<evidence type="ECO:0000256" key="2">
    <source>
        <dbReference type="ARBA" id="ARBA00022559"/>
    </source>
</evidence>
<evidence type="ECO:0000256" key="5">
    <source>
        <dbReference type="SAM" id="SignalP"/>
    </source>
</evidence>
<dbReference type="InterPro" id="IPR029759">
    <property type="entry name" value="GPX_AS"/>
</dbReference>
<comment type="caution">
    <text evidence="7">The sequence shown here is derived from an EMBL/GenBank/DDBJ whole genome shotgun (WGS) entry which is preliminary data.</text>
</comment>
<feature type="domain" description="Thioredoxin" evidence="6">
    <location>
        <begin position="15"/>
        <end position="173"/>
    </location>
</feature>
<comment type="similarity">
    <text evidence="1 4">Belongs to the glutathione peroxidase family.</text>
</comment>
<keyword evidence="2 4" id="KW-0575">Peroxidase</keyword>
<evidence type="ECO:0000256" key="3">
    <source>
        <dbReference type="ARBA" id="ARBA00023002"/>
    </source>
</evidence>
<feature type="signal peptide" evidence="5">
    <location>
        <begin position="1"/>
        <end position="20"/>
    </location>
</feature>
<evidence type="ECO:0000259" key="6">
    <source>
        <dbReference type="PROSITE" id="PS51352"/>
    </source>
</evidence>
<keyword evidence="5" id="KW-0732">Signal</keyword>
<dbReference type="SUPFAM" id="SSF52833">
    <property type="entry name" value="Thioredoxin-like"/>
    <property type="match status" value="1"/>
</dbReference>
<dbReference type="Gene3D" id="3.40.30.10">
    <property type="entry name" value="Glutaredoxin"/>
    <property type="match status" value="1"/>
</dbReference>
<dbReference type="Pfam" id="PF00255">
    <property type="entry name" value="GSHPx"/>
    <property type="match status" value="1"/>
</dbReference>
<dbReference type="InterPro" id="IPR000889">
    <property type="entry name" value="Glutathione_peroxidase"/>
</dbReference>
<dbReference type="EMBL" id="JAYLLH010000002">
    <property type="protein sequence ID" value="MEC3859939.1"/>
    <property type="molecule type" value="Genomic_DNA"/>
</dbReference>
<name>A0ABU6HBW0_9RHOB</name>
<dbReference type="Proteomes" id="UP001348149">
    <property type="component" value="Unassembled WGS sequence"/>
</dbReference>
<sequence length="177" mass="19155">MFRILSLCLALVLAPVAALAAPGFTFANIDGGTIDLKDWTGQPVLVVNTASRCGFTPQYDGLQALYDTYRDKGLVVLAVPSNDFRQELKTADAVKDFCEVNFGLTLPMTDITHVKGAQAHDFYKWVKAQTGFEPTWNFNKVLIAPDGTVAGTWGSTTRPMSRPITRAVDSLLAAAKG</sequence>
<evidence type="ECO:0000256" key="4">
    <source>
        <dbReference type="RuleBase" id="RU000499"/>
    </source>
</evidence>
<accession>A0ABU6HBW0</accession>
<organism evidence="7 8">
    <name type="scientific">Mesobacterium hydrothermale</name>
    <dbReference type="NCBI Taxonomy" id="3111907"/>
    <lineage>
        <taxon>Bacteria</taxon>
        <taxon>Pseudomonadati</taxon>
        <taxon>Pseudomonadota</taxon>
        <taxon>Alphaproteobacteria</taxon>
        <taxon>Rhodobacterales</taxon>
        <taxon>Roseobacteraceae</taxon>
        <taxon>Mesobacterium</taxon>
    </lineage>
</organism>
<protein>
    <recommendedName>
        <fullName evidence="4">Glutathione peroxidase</fullName>
    </recommendedName>
</protein>
<dbReference type="GO" id="GO:0004601">
    <property type="term" value="F:peroxidase activity"/>
    <property type="evidence" value="ECO:0007669"/>
    <property type="project" value="UniProtKB-KW"/>
</dbReference>
<keyword evidence="3 4" id="KW-0560">Oxidoreductase</keyword>
<dbReference type="PIRSF" id="PIRSF000303">
    <property type="entry name" value="Glutathion_perox"/>
    <property type="match status" value="1"/>
</dbReference>
<feature type="chain" id="PRO_5046120544" description="Glutathione peroxidase" evidence="5">
    <location>
        <begin position="21"/>
        <end position="177"/>
    </location>
</feature>
<gene>
    <name evidence="7" type="ORF">VK792_01460</name>
</gene>
<evidence type="ECO:0000256" key="1">
    <source>
        <dbReference type="ARBA" id="ARBA00006926"/>
    </source>
</evidence>
<dbReference type="PANTHER" id="PTHR11592:SF78">
    <property type="entry name" value="GLUTATHIONE PEROXIDASE"/>
    <property type="match status" value="1"/>
</dbReference>
<evidence type="ECO:0000313" key="8">
    <source>
        <dbReference type="Proteomes" id="UP001348149"/>
    </source>
</evidence>
<evidence type="ECO:0000313" key="7">
    <source>
        <dbReference type="EMBL" id="MEC3859939.1"/>
    </source>
</evidence>
<proteinExistence type="inferred from homology"/>
<dbReference type="PROSITE" id="PS51355">
    <property type="entry name" value="GLUTATHIONE_PEROXID_3"/>
    <property type="match status" value="1"/>
</dbReference>
<dbReference type="CDD" id="cd00340">
    <property type="entry name" value="GSH_Peroxidase"/>
    <property type="match status" value="1"/>
</dbReference>